<organism evidence="1 2">
    <name type="scientific">Caerostris darwini</name>
    <dbReference type="NCBI Taxonomy" id="1538125"/>
    <lineage>
        <taxon>Eukaryota</taxon>
        <taxon>Metazoa</taxon>
        <taxon>Ecdysozoa</taxon>
        <taxon>Arthropoda</taxon>
        <taxon>Chelicerata</taxon>
        <taxon>Arachnida</taxon>
        <taxon>Araneae</taxon>
        <taxon>Araneomorphae</taxon>
        <taxon>Entelegynae</taxon>
        <taxon>Araneoidea</taxon>
        <taxon>Araneidae</taxon>
        <taxon>Caerostris</taxon>
    </lineage>
</organism>
<evidence type="ECO:0000313" key="2">
    <source>
        <dbReference type="Proteomes" id="UP001054837"/>
    </source>
</evidence>
<protein>
    <recommendedName>
        <fullName evidence="3">Secreted protein</fullName>
    </recommendedName>
</protein>
<dbReference type="AlphaFoldDB" id="A0AAV4W693"/>
<sequence length="90" mass="9975">MRNWFFFFFASHSPVIVEPPSIINPKRAAWNRTRDVGATCCDTPIGPASHAGLRVCALVQDLRARALQAEAFQPRSPVSAPAGIYIYILF</sequence>
<reference evidence="1 2" key="1">
    <citation type="submission" date="2021-06" db="EMBL/GenBank/DDBJ databases">
        <title>Caerostris darwini draft genome.</title>
        <authorList>
            <person name="Kono N."/>
            <person name="Arakawa K."/>
        </authorList>
    </citation>
    <scope>NUCLEOTIDE SEQUENCE [LARGE SCALE GENOMIC DNA]</scope>
</reference>
<gene>
    <name evidence="1" type="ORF">CDAR_208531</name>
</gene>
<accession>A0AAV4W693</accession>
<dbReference type="EMBL" id="BPLQ01014196">
    <property type="protein sequence ID" value="GIY77903.1"/>
    <property type="molecule type" value="Genomic_DNA"/>
</dbReference>
<comment type="caution">
    <text evidence="1">The sequence shown here is derived from an EMBL/GenBank/DDBJ whole genome shotgun (WGS) entry which is preliminary data.</text>
</comment>
<proteinExistence type="predicted"/>
<evidence type="ECO:0008006" key="3">
    <source>
        <dbReference type="Google" id="ProtNLM"/>
    </source>
</evidence>
<name>A0AAV4W693_9ARAC</name>
<evidence type="ECO:0000313" key="1">
    <source>
        <dbReference type="EMBL" id="GIY77903.1"/>
    </source>
</evidence>
<keyword evidence="2" id="KW-1185">Reference proteome</keyword>
<dbReference type="Proteomes" id="UP001054837">
    <property type="component" value="Unassembled WGS sequence"/>
</dbReference>